<protein>
    <submittedName>
        <fullName evidence="2">Peptidase C13 family protein</fullName>
    </submittedName>
</protein>
<dbReference type="AlphaFoldDB" id="A0A1H2FWJ4"/>
<keyword evidence="1" id="KW-0472">Membrane</keyword>
<feature type="transmembrane region" description="Helical" evidence="1">
    <location>
        <begin position="110"/>
        <end position="133"/>
    </location>
</feature>
<dbReference type="InterPro" id="IPR001096">
    <property type="entry name" value="Peptidase_C13"/>
</dbReference>
<evidence type="ECO:0000256" key="1">
    <source>
        <dbReference type="SAM" id="Phobius"/>
    </source>
</evidence>
<keyword evidence="3" id="KW-1185">Reference proteome</keyword>
<dbReference type="RefSeq" id="WP_062559261.1">
    <property type="nucleotide sequence ID" value="NZ_CP013341.1"/>
</dbReference>
<accession>A0A1H2FWJ4</accession>
<feature type="transmembrane region" description="Helical" evidence="1">
    <location>
        <begin position="167"/>
        <end position="189"/>
    </location>
</feature>
<dbReference type="Gene3D" id="3.40.50.1460">
    <property type="match status" value="1"/>
</dbReference>
<feature type="transmembrane region" description="Helical" evidence="1">
    <location>
        <begin position="51"/>
        <end position="69"/>
    </location>
</feature>
<evidence type="ECO:0000313" key="2">
    <source>
        <dbReference type="EMBL" id="SDU11712.1"/>
    </source>
</evidence>
<keyword evidence="1" id="KW-1133">Transmembrane helix</keyword>
<dbReference type="KEGG" id="nur:ATY38_10510"/>
<keyword evidence="1" id="KW-0812">Transmembrane</keyword>
<organism evidence="2 3">
    <name type="scientific">Nitrosomonas ureae</name>
    <dbReference type="NCBI Taxonomy" id="44577"/>
    <lineage>
        <taxon>Bacteria</taxon>
        <taxon>Pseudomonadati</taxon>
        <taxon>Pseudomonadota</taxon>
        <taxon>Betaproteobacteria</taxon>
        <taxon>Nitrosomonadales</taxon>
        <taxon>Nitrosomonadaceae</taxon>
        <taxon>Nitrosomonas</taxon>
    </lineage>
</organism>
<gene>
    <name evidence="2" type="ORF">SAMN05216406_12532</name>
</gene>
<dbReference type="EMBL" id="FNLN01000025">
    <property type="protein sequence ID" value="SDU11712.1"/>
    <property type="molecule type" value="Genomic_DNA"/>
</dbReference>
<name>A0A1H2FWJ4_9PROT</name>
<dbReference type="Pfam" id="PF01650">
    <property type="entry name" value="Peptidase_C13"/>
    <property type="match status" value="1"/>
</dbReference>
<dbReference type="Proteomes" id="UP000182882">
    <property type="component" value="Unassembled WGS sequence"/>
</dbReference>
<feature type="transmembrane region" description="Helical" evidence="1">
    <location>
        <begin position="139"/>
        <end position="160"/>
    </location>
</feature>
<dbReference type="GO" id="GO:0006508">
    <property type="term" value="P:proteolysis"/>
    <property type="evidence" value="ECO:0007669"/>
    <property type="project" value="InterPro"/>
</dbReference>
<evidence type="ECO:0000313" key="3">
    <source>
        <dbReference type="Proteomes" id="UP000182882"/>
    </source>
</evidence>
<reference evidence="3" key="1">
    <citation type="submission" date="2016-10" db="EMBL/GenBank/DDBJ databases">
        <authorList>
            <person name="Varghese N."/>
            <person name="Submissions S."/>
        </authorList>
    </citation>
    <scope>NUCLEOTIDE SEQUENCE [LARGE SCALE GENOMIC DNA]</scope>
    <source>
        <strain evidence="3">Nm10</strain>
    </source>
</reference>
<dbReference type="GO" id="GO:0008233">
    <property type="term" value="F:peptidase activity"/>
    <property type="evidence" value="ECO:0007669"/>
    <property type="project" value="InterPro"/>
</dbReference>
<sequence length="472" mass="52989">MDLYASIPKELKQSGAIKELQTLFLNLACGIKLLMFRRNIIDQVTVSHDQFILLLGFYSLTALVTSYVMTPNPIFGWFGLGYIGVELLGVLLVGFVLAKLCDEQGHLLRFLTAIYSILPFFYLLSIVVIPFLPDAYFEAGYMVYTLWILSVCFYVALQLLNGQKIKALLIVMLWVSVSYPLINVSLSFWHEDFDYSEALTAYNDDELSYVNQEQVYYNQYQLLNNALNAIEPGVKGITDLFFIGFGADSSQDVFMKEVINVQNVMNQNLGAAGRSIALINNLKTIDTTPLASSTNLKIALNHLGGKINPEEDIVLLYLTSHGSFDHELSVSMWPLELNDIGPNDVRAYLDDAGIQWRIILVSACYSGAFIDALKNETSLILTAAAADKASFGCSSENEFTYFGEALFKNVEGKSYQFIDGFNQAIEKIKQREISENLIPSNSQLFVGNLMREKLQSLEHDMVRYAPERFGSF</sequence>
<feature type="transmembrane region" description="Helical" evidence="1">
    <location>
        <begin position="75"/>
        <end position="98"/>
    </location>
</feature>
<proteinExistence type="predicted"/>